<dbReference type="PANTHER" id="PTHR13068:SF112">
    <property type="entry name" value="TRANSCRIPTION TERMINATION FACTOR 3, MITOCHONDRIAL"/>
    <property type="match status" value="1"/>
</dbReference>
<evidence type="ECO:0000256" key="2">
    <source>
        <dbReference type="ARBA" id="ARBA00022472"/>
    </source>
</evidence>
<keyword evidence="6" id="KW-1185">Reference proteome</keyword>
<dbReference type="EMBL" id="SIDB01000011">
    <property type="protein sequence ID" value="KAI3425734.1"/>
    <property type="molecule type" value="Genomic_DNA"/>
</dbReference>
<feature type="compositionally biased region" description="Low complexity" evidence="4">
    <location>
        <begin position="62"/>
        <end position="81"/>
    </location>
</feature>
<dbReference type="AlphaFoldDB" id="A0A9D4THC7"/>
<dbReference type="InterPro" id="IPR003690">
    <property type="entry name" value="MTERF"/>
</dbReference>
<gene>
    <name evidence="5" type="ORF">D9Q98_007710</name>
</gene>
<dbReference type="SMART" id="SM00733">
    <property type="entry name" value="Mterf"/>
    <property type="match status" value="6"/>
</dbReference>
<dbReference type="OrthoDB" id="515088at2759"/>
<dbReference type="Gene3D" id="1.25.70.10">
    <property type="entry name" value="Transcription termination factor 3, mitochondrial"/>
    <property type="match status" value="2"/>
</dbReference>
<evidence type="ECO:0000313" key="6">
    <source>
        <dbReference type="Proteomes" id="UP001055712"/>
    </source>
</evidence>
<feature type="compositionally biased region" description="Low complexity" evidence="4">
    <location>
        <begin position="126"/>
        <end position="139"/>
    </location>
</feature>
<name>A0A9D4THC7_CHLVU</name>
<evidence type="ECO:0000256" key="3">
    <source>
        <dbReference type="ARBA" id="ARBA00022946"/>
    </source>
</evidence>
<dbReference type="PANTHER" id="PTHR13068">
    <property type="entry name" value="CGI-12 PROTEIN-RELATED"/>
    <property type="match status" value="1"/>
</dbReference>
<reference evidence="5" key="1">
    <citation type="journal article" date="2019" name="Plant J.">
        <title>Chlorella vulgaris genome assembly and annotation reveals the molecular basis for metabolic acclimation to high light conditions.</title>
        <authorList>
            <person name="Cecchin M."/>
            <person name="Marcolungo L."/>
            <person name="Rossato M."/>
            <person name="Girolomoni L."/>
            <person name="Cosentino E."/>
            <person name="Cuine S."/>
            <person name="Li-Beisson Y."/>
            <person name="Delledonne M."/>
            <person name="Ballottari M."/>
        </authorList>
    </citation>
    <scope>NUCLEOTIDE SEQUENCE</scope>
    <source>
        <strain evidence="5">211/11P</strain>
    </source>
</reference>
<comment type="caution">
    <text evidence="5">The sequence shown here is derived from an EMBL/GenBank/DDBJ whole genome shotgun (WGS) entry which is preliminary data.</text>
</comment>
<keyword evidence="3" id="KW-0809">Transit peptide</keyword>
<evidence type="ECO:0000256" key="1">
    <source>
        <dbReference type="ARBA" id="ARBA00007692"/>
    </source>
</evidence>
<dbReference type="InterPro" id="IPR038538">
    <property type="entry name" value="MTERF_sf"/>
</dbReference>
<keyword evidence="2" id="KW-0804">Transcription</keyword>
<keyword evidence="2" id="KW-0806">Transcription termination</keyword>
<evidence type="ECO:0000313" key="5">
    <source>
        <dbReference type="EMBL" id="KAI3425734.1"/>
    </source>
</evidence>
<proteinExistence type="inferred from homology"/>
<dbReference type="Pfam" id="PF02536">
    <property type="entry name" value="mTERF"/>
    <property type="match status" value="1"/>
</dbReference>
<dbReference type="GO" id="GO:0003676">
    <property type="term" value="F:nucleic acid binding"/>
    <property type="evidence" value="ECO:0007669"/>
    <property type="project" value="InterPro"/>
</dbReference>
<accession>A0A9D4THC7</accession>
<evidence type="ECO:0000256" key="4">
    <source>
        <dbReference type="SAM" id="MobiDB-lite"/>
    </source>
</evidence>
<organism evidence="5 6">
    <name type="scientific">Chlorella vulgaris</name>
    <name type="common">Green alga</name>
    <dbReference type="NCBI Taxonomy" id="3077"/>
    <lineage>
        <taxon>Eukaryota</taxon>
        <taxon>Viridiplantae</taxon>
        <taxon>Chlorophyta</taxon>
        <taxon>core chlorophytes</taxon>
        <taxon>Trebouxiophyceae</taxon>
        <taxon>Chlorellales</taxon>
        <taxon>Chlorellaceae</taxon>
        <taxon>Chlorella clade</taxon>
        <taxon>Chlorella</taxon>
    </lineage>
</organism>
<reference evidence="5" key="2">
    <citation type="submission" date="2020-11" db="EMBL/GenBank/DDBJ databases">
        <authorList>
            <person name="Cecchin M."/>
            <person name="Marcolungo L."/>
            <person name="Rossato M."/>
            <person name="Girolomoni L."/>
            <person name="Cosentino E."/>
            <person name="Cuine S."/>
            <person name="Li-Beisson Y."/>
            <person name="Delledonne M."/>
            <person name="Ballottari M."/>
        </authorList>
    </citation>
    <scope>NUCLEOTIDE SEQUENCE</scope>
    <source>
        <strain evidence="5">211/11P</strain>
        <tissue evidence="5">Whole cell</tissue>
    </source>
</reference>
<dbReference type="Proteomes" id="UP001055712">
    <property type="component" value="Unassembled WGS sequence"/>
</dbReference>
<sequence length="673" mass="73787">MQRSRLGKASNLVRGLQATKAPSTSLWCSLEALTGLVTPLSSSANQQGHHSLAGGQTGGGSSTARSSPQRPCSNACSSRDLASSSSRLRSKAATASAAAFGCSWLRHHGSWTRPPDLQPHREEQQQQHTEQLDELSGSSSDDEAAGKQHLKPSAAAPGAAGEQSMLTVGGPAAHEVAAAVKLLQSRAGLTAEEAEHVLYMATHFSSPRAHRAPRKHPRFISCDGEVRPVVDWLLALPGLNIHTCLTRSPHILVDSPLARLDSNSRRLTERLVLQPRELGRLVSRNPYVLQEDLSKRLFPVFDFLGSLGLSVDQQRGIALKSSIALNFSLSKVQQRVQWLRDVGLSDAQLRLVLWKHFRIVCMGREAAQRGLDWVSEQGVPRDKLPAVLTRLPGVISYGVDKRHQFLDFLRSELGLPQETIAKLLVQVPDTLGRTVDKLRHNVEIMRSVVGFTDAEQIRRLVHGNPGVLRLDLSSSTYRAKLQFAKEELKVEDVCELLLTHPFFINYRLDRIASRGCYLKSLDRSTSSPTSWLSAGDVKFCEVHARTTMLEYQSWLQDWRQSAKGVYWLKEAAGRQHNMSGPRLAQDAEADSAAQLVVQGALADEAAAAGLANQRFEAAKQLLQQELGPEDEHLRGSAAQALAHVDGRGRDAIRREQAAQDLIREQQAAAGEGT</sequence>
<protein>
    <submittedName>
        <fullName evidence="5">Uncharacterized protein</fullName>
    </submittedName>
</protein>
<keyword evidence="2" id="KW-0805">Transcription regulation</keyword>
<dbReference type="GO" id="GO:0006353">
    <property type="term" value="P:DNA-templated transcription termination"/>
    <property type="evidence" value="ECO:0007669"/>
    <property type="project" value="UniProtKB-KW"/>
</dbReference>
<feature type="region of interest" description="Disordered" evidence="4">
    <location>
        <begin position="111"/>
        <end position="165"/>
    </location>
</feature>
<comment type="similarity">
    <text evidence="1">Belongs to the mTERF family.</text>
</comment>
<feature type="region of interest" description="Disordered" evidence="4">
    <location>
        <begin position="41"/>
        <end position="81"/>
    </location>
</feature>